<sequence>MSKPKVVLIDNYDSFSYNVVQYLSNLGADVTVYRNDVVTLEQLTAQAWDKLVISPGPGHPETDGGISREAIQYYAGKIPVLGVCMGEQCIFTAFGGKVDFAGEIVHGKTSLITHDGKGIYHNVPQDIAVTRYHSLAGTHSTLPDILEVTSRTESGVIMGVRHKEFTVEGVQYHPESILSEHGKLIIKNFLELSAGTWEEEELIKKTWATKIGGSGTILDQIHKQKLLDIAEAKATPGLSPKDLQTNLSLSLVHPLIDFAARLRMVKPALMAEIKRASPSKGNISIDASAPILALEYAVAGASVISVLTEPRWFKGTLADLAAVRQALGNSLDRPAILRKDFIIDRYQVMEARLFGADSLLLIVSMLNDTQLCDLYEYSKTLGMEPLVEVNSADEMTRAIKIGAKVIGVNNRDLHSFTVDMSVTSRLADMVPEGTILCALSGISTHEQVEKYVREGIHAILVGEALMRSCDKKLFIDTLLGRTNQFTKNKPIVKICGIRSPEAAVAAAEAGADLLGLIFARDRRRSVTIENACEIIRAVRSMCRINRNRIPINHGDWFDHYFDVIKRNPHRPSIVGVFQDHTYDDIFRISKILRLDAIQLHGNEPVEWARLFCVPVIKVFSINDPQAGIKGYHAVTLIDSGRGGTGERVDLAQVAKLKHSVMIAGGITLDNVEEVLKCPNVRGVDTAGGVEDEHGNQDIDKIRKFVEAVDNVV</sequence>
<evidence type="ECO:0000256" key="16">
    <source>
        <dbReference type="ARBA" id="ARBA00023239"/>
    </source>
</evidence>
<dbReference type="PRINTS" id="PR00096">
    <property type="entry name" value="GATASE"/>
</dbReference>
<dbReference type="FunFam" id="3.20.20.70:FF:000136">
    <property type="entry name" value="Multifunctional tryptophan biosynthesis protein"/>
    <property type="match status" value="1"/>
</dbReference>
<gene>
    <name evidence="22" type="ORF">NEOLI_001309</name>
</gene>
<dbReference type="CDD" id="cd00405">
    <property type="entry name" value="PRAI"/>
    <property type="match status" value="1"/>
</dbReference>
<feature type="domain" description="Indole-3-glycerol phosphate synthase" evidence="20">
    <location>
        <begin position="218"/>
        <end position="478"/>
    </location>
</feature>
<protein>
    <recommendedName>
        <fullName evidence="10">Multifunctional tryptophan biosynthesis protein</fullName>
        <ecNumber evidence="8">4.1.1.48</ecNumber>
        <ecNumber evidence="7">4.1.3.27</ecNumber>
        <ecNumber evidence="9">5.3.1.24</ecNumber>
    </recommendedName>
</protein>
<keyword evidence="11" id="KW-0028">Amino-acid biosynthesis</keyword>
<comment type="catalytic activity">
    <reaction evidence="18">
        <text>chorismate + L-glutamine = anthranilate + pyruvate + L-glutamate + H(+)</text>
        <dbReference type="Rhea" id="RHEA:21732"/>
        <dbReference type="ChEBI" id="CHEBI:15361"/>
        <dbReference type="ChEBI" id="CHEBI:15378"/>
        <dbReference type="ChEBI" id="CHEBI:16567"/>
        <dbReference type="ChEBI" id="CHEBI:29748"/>
        <dbReference type="ChEBI" id="CHEBI:29985"/>
        <dbReference type="ChEBI" id="CHEBI:58359"/>
        <dbReference type="EC" id="4.1.3.27"/>
    </reaction>
</comment>
<evidence type="ECO:0000313" key="22">
    <source>
        <dbReference type="EMBL" id="OLL23199.1"/>
    </source>
</evidence>
<keyword evidence="23" id="KW-1185">Reference proteome</keyword>
<dbReference type="PANTHER" id="PTHR43418:SF4">
    <property type="entry name" value="MULTIFUNCTIONAL TRYPTOPHAN BIOSYNTHESIS PROTEIN"/>
    <property type="match status" value="1"/>
</dbReference>
<comment type="pathway">
    <text evidence="4">Amino-acid biosynthesis; L-tryptophan biosynthesis; L-tryptophan from chorismate: step 3/5.</text>
</comment>
<proteinExistence type="inferred from homology"/>
<dbReference type="STRING" id="1198029.A0A1U7LKM8"/>
<dbReference type="FunFam" id="3.40.50.880:FF:000031">
    <property type="entry name" value="Multifunctional tryptophan biosynthesis protein"/>
    <property type="match status" value="1"/>
</dbReference>
<keyword evidence="15" id="KW-0413">Isomerase</keyword>
<dbReference type="GO" id="GO:0000162">
    <property type="term" value="P:L-tryptophan biosynthetic process"/>
    <property type="evidence" value="ECO:0007669"/>
    <property type="project" value="UniProtKB-UniPathway"/>
</dbReference>
<keyword evidence="16" id="KW-0456">Lyase</keyword>
<comment type="function">
    <text evidence="3">Trifunctional enzyme bearing the Gln amidotransferase (GATase) domain of anthranilate synthase, indole-glycerolphosphate synthase, and phosphoribosylanthranilate isomerase activities.</text>
</comment>
<dbReference type="OMA" id="EPIEWAN"/>
<evidence type="ECO:0000256" key="8">
    <source>
        <dbReference type="ARBA" id="ARBA00012362"/>
    </source>
</evidence>
<evidence type="ECO:0000259" key="19">
    <source>
        <dbReference type="Pfam" id="PF00117"/>
    </source>
</evidence>
<dbReference type="Proteomes" id="UP000186594">
    <property type="component" value="Unassembled WGS sequence"/>
</dbReference>
<evidence type="ECO:0000256" key="2">
    <source>
        <dbReference type="ARBA" id="ARBA00001633"/>
    </source>
</evidence>
<dbReference type="EC" id="4.1.3.27" evidence="7"/>
<evidence type="ECO:0000256" key="11">
    <source>
        <dbReference type="ARBA" id="ARBA00022605"/>
    </source>
</evidence>
<evidence type="ECO:0000256" key="17">
    <source>
        <dbReference type="ARBA" id="ARBA00023268"/>
    </source>
</evidence>
<accession>A0A1U7LKM8</accession>
<dbReference type="GO" id="GO:0005829">
    <property type="term" value="C:cytosol"/>
    <property type="evidence" value="ECO:0007669"/>
    <property type="project" value="TreeGrafter"/>
</dbReference>
<feature type="domain" description="N-(5'phosphoribosyl) anthranilate isomerase (PRAI)" evidence="21">
    <location>
        <begin position="566"/>
        <end position="706"/>
    </location>
</feature>
<evidence type="ECO:0000256" key="13">
    <source>
        <dbReference type="ARBA" id="ARBA00022962"/>
    </source>
</evidence>
<keyword evidence="14" id="KW-0057">Aromatic amino acid biosynthesis</keyword>
<evidence type="ECO:0000256" key="1">
    <source>
        <dbReference type="ARBA" id="ARBA00001164"/>
    </source>
</evidence>
<comment type="pathway">
    <text evidence="6">Amino-acid biosynthesis; L-tryptophan biosynthesis; L-tryptophan from chorismate: step 1/5.</text>
</comment>
<evidence type="ECO:0000256" key="9">
    <source>
        <dbReference type="ARBA" id="ARBA00012572"/>
    </source>
</evidence>
<feature type="domain" description="Glutamine amidotransferase" evidence="19">
    <location>
        <begin position="7"/>
        <end position="190"/>
    </location>
</feature>
<dbReference type="PROSITE" id="PS00614">
    <property type="entry name" value="IGPS"/>
    <property type="match status" value="1"/>
</dbReference>
<dbReference type="InterPro" id="IPR050472">
    <property type="entry name" value="Anth_synth/Amidotransfase"/>
</dbReference>
<evidence type="ECO:0000256" key="12">
    <source>
        <dbReference type="ARBA" id="ARBA00022822"/>
    </source>
</evidence>
<reference evidence="22 23" key="1">
    <citation type="submission" date="2016-04" db="EMBL/GenBank/DDBJ databases">
        <title>Evolutionary innovation and constraint leading to complex multicellularity in the Ascomycota.</title>
        <authorList>
            <person name="Cisse O."/>
            <person name="Nguyen A."/>
            <person name="Hewitt D.A."/>
            <person name="Jedd G."/>
            <person name="Stajich J.E."/>
        </authorList>
    </citation>
    <scope>NUCLEOTIDE SEQUENCE [LARGE SCALE GENOMIC DNA]</scope>
    <source>
        <strain evidence="22 23">DAH-3</strain>
    </source>
</reference>
<dbReference type="OrthoDB" id="524799at2759"/>
<dbReference type="InterPro" id="IPR006221">
    <property type="entry name" value="TrpG/PapA_dom"/>
</dbReference>
<comment type="catalytic activity">
    <reaction evidence="2">
        <text>1-(2-carboxyphenylamino)-1-deoxy-D-ribulose 5-phosphate + H(+) = (1S,2R)-1-C-(indol-3-yl)glycerol 3-phosphate + CO2 + H2O</text>
        <dbReference type="Rhea" id="RHEA:23476"/>
        <dbReference type="ChEBI" id="CHEBI:15377"/>
        <dbReference type="ChEBI" id="CHEBI:15378"/>
        <dbReference type="ChEBI" id="CHEBI:16526"/>
        <dbReference type="ChEBI" id="CHEBI:58613"/>
        <dbReference type="ChEBI" id="CHEBI:58866"/>
        <dbReference type="EC" id="4.1.1.48"/>
    </reaction>
</comment>
<evidence type="ECO:0000256" key="7">
    <source>
        <dbReference type="ARBA" id="ARBA00012266"/>
    </source>
</evidence>
<evidence type="ECO:0000256" key="4">
    <source>
        <dbReference type="ARBA" id="ARBA00004664"/>
    </source>
</evidence>
<keyword evidence="17" id="KW-0511">Multifunctional enzyme</keyword>
<evidence type="ECO:0000256" key="3">
    <source>
        <dbReference type="ARBA" id="ARBA00003272"/>
    </source>
</evidence>
<evidence type="ECO:0000259" key="21">
    <source>
        <dbReference type="Pfam" id="PF00697"/>
    </source>
</evidence>
<comment type="pathway">
    <text evidence="5">Amino-acid biosynthesis; L-tryptophan biosynthesis; L-tryptophan from chorismate: step 4/5.</text>
</comment>
<dbReference type="PRINTS" id="PR00099">
    <property type="entry name" value="CPSGATASE"/>
</dbReference>
<dbReference type="InterPro" id="IPR011060">
    <property type="entry name" value="RibuloseP-bd_barrel"/>
</dbReference>
<dbReference type="InterPro" id="IPR017926">
    <property type="entry name" value="GATASE"/>
</dbReference>
<keyword evidence="12" id="KW-0822">Tryptophan biosynthesis</keyword>
<comment type="catalytic activity">
    <reaction evidence="1">
        <text>N-(5-phospho-beta-D-ribosyl)anthranilate = 1-(2-carboxyphenylamino)-1-deoxy-D-ribulose 5-phosphate</text>
        <dbReference type="Rhea" id="RHEA:21540"/>
        <dbReference type="ChEBI" id="CHEBI:18277"/>
        <dbReference type="ChEBI" id="CHEBI:58613"/>
        <dbReference type="EC" id="5.3.1.24"/>
    </reaction>
</comment>
<dbReference type="InterPro" id="IPR013798">
    <property type="entry name" value="Indole-3-glycerol_P_synth_dom"/>
</dbReference>
<evidence type="ECO:0000256" key="15">
    <source>
        <dbReference type="ARBA" id="ARBA00023235"/>
    </source>
</evidence>
<dbReference type="NCBIfam" id="TIGR00566">
    <property type="entry name" value="trpG_papA"/>
    <property type="match status" value="1"/>
</dbReference>
<dbReference type="InterPro" id="IPR001468">
    <property type="entry name" value="Indole-3-GlycerolPSynthase_CS"/>
</dbReference>
<organism evidence="22 23">
    <name type="scientific">Neolecta irregularis (strain DAH-3)</name>
    <dbReference type="NCBI Taxonomy" id="1198029"/>
    <lineage>
        <taxon>Eukaryota</taxon>
        <taxon>Fungi</taxon>
        <taxon>Dikarya</taxon>
        <taxon>Ascomycota</taxon>
        <taxon>Taphrinomycotina</taxon>
        <taxon>Neolectales</taxon>
        <taxon>Neolectaceae</taxon>
        <taxon>Neolecta</taxon>
    </lineage>
</organism>
<evidence type="ECO:0000259" key="20">
    <source>
        <dbReference type="Pfam" id="PF00218"/>
    </source>
</evidence>
<name>A0A1U7LKM8_NEOID</name>
<dbReference type="PANTHER" id="PTHR43418">
    <property type="entry name" value="MULTIFUNCTIONAL TRYPTOPHAN BIOSYNTHESIS PROTEIN-RELATED"/>
    <property type="match status" value="1"/>
</dbReference>
<dbReference type="CDD" id="cd00331">
    <property type="entry name" value="IGPS"/>
    <property type="match status" value="1"/>
</dbReference>
<dbReference type="CDD" id="cd01743">
    <property type="entry name" value="GATase1_Anthranilate_Synthase"/>
    <property type="match status" value="1"/>
</dbReference>
<evidence type="ECO:0000256" key="5">
    <source>
        <dbReference type="ARBA" id="ARBA00004696"/>
    </source>
</evidence>
<dbReference type="PRINTS" id="PR00097">
    <property type="entry name" value="ANTSNTHASEII"/>
</dbReference>
<dbReference type="EC" id="5.3.1.24" evidence="9"/>
<dbReference type="GO" id="GO:0004640">
    <property type="term" value="F:phosphoribosylanthranilate isomerase activity"/>
    <property type="evidence" value="ECO:0007669"/>
    <property type="project" value="UniProtKB-EC"/>
</dbReference>
<dbReference type="InterPro" id="IPR001240">
    <property type="entry name" value="PRAI_dom"/>
</dbReference>
<dbReference type="HAMAP" id="MF_00134_B">
    <property type="entry name" value="IGPS_B"/>
    <property type="match status" value="1"/>
</dbReference>
<comment type="caution">
    <text evidence="22">The sequence shown here is derived from an EMBL/GenBank/DDBJ whole genome shotgun (WGS) entry which is preliminary data.</text>
</comment>
<dbReference type="Gene3D" id="3.20.20.70">
    <property type="entry name" value="Aldolase class I"/>
    <property type="match status" value="2"/>
</dbReference>
<dbReference type="EMBL" id="LXFE01002180">
    <property type="protein sequence ID" value="OLL23199.1"/>
    <property type="molecule type" value="Genomic_DNA"/>
</dbReference>
<dbReference type="InterPro" id="IPR013785">
    <property type="entry name" value="Aldolase_TIM"/>
</dbReference>
<evidence type="ECO:0000256" key="10">
    <source>
        <dbReference type="ARBA" id="ARBA00018819"/>
    </source>
</evidence>
<evidence type="ECO:0000313" key="23">
    <source>
        <dbReference type="Proteomes" id="UP000186594"/>
    </source>
</evidence>
<dbReference type="PROSITE" id="PS51273">
    <property type="entry name" value="GATASE_TYPE_1"/>
    <property type="match status" value="1"/>
</dbReference>
<dbReference type="GO" id="GO:0004049">
    <property type="term" value="F:anthranilate synthase activity"/>
    <property type="evidence" value="ECO:0007669"/>
    <property type="project" value="UniProtKB-EC"/>
</dbReference>
<dbReference type="EC" id="4.1.1.48" evidence="8"/>
<dbReference type="Pfam" id="PF00697">
    <property type="entry name" value="PRAI"/>
    <property type="match status" value="1"/>
</dbReference>
<evidence type="ECO:0000256" key="14">
    <source>
        <dbReference type="ARBA" id="ARBA00023141"/>
    </source>
</evidence>
<dbReference type="Pfam" id="PF00117">
    <property type="entry name" value="GATase"/>
    <property type="match status" value="1"/>
</dbReference>
<evidence type="ECO:0000256" key="18">
    <source>
        <dbReference type="ARBA" id="ARBA00047683"/>
    </source>
</evidence>
<dbReference type="SUPFAM" id="SSF51366">
    <property type="entry name" value="Ribulose-phoshate binding barrel"/>
    <property type="match status" value="2"/>
</dbReference>
<dbReference type="Gene3D" id="3.40.50.880">
    <property type="match status" value="1"/>
</dbReference>
<keyword evidence="13" id="KW-0315">Glutamine amidotransferase</keyword>
<dbReference type="AlphaFoldDB" id="A0A1U7LKM8"/>
<dbReference type="GO" id="GO:0004425">
    <property type="term" value="F:indole-3-glycerol-phosphate synthase activity"/>
    <property type="evidence" value="ECO:0007669"/>
    <property type="project" value="UniProtKB-EC"/>
</dbReference>
<evidence type="ECO:0000256" key="6">
    <source>
        <dbReference type="ARBA" id="ARBA00004873"/>
    </source>
</evidence>
<dbReference type="InterPro" id="IPR029062">
    <property type="entry name" value="Class_I_gatase-like"/>
</dbReference>
<dbReference type="UniPathway" id="UPA00035">
    <property type="reaction ID" value="UER00040"/>
</dbReference>
<dbReference type="SUPFAM" id="SSF52317">
    <property type="entry name" value="Class I glutamine amidotransferase-like"/>
    <property type="match status" value="1"/>
</dbReference>
<dbReference type="Pfam" id="PF00218">
    <property type="entry name" value="IGPS"/>
    <property type="match status" value="1"/>
</dbReference>
<dbReference type="HAMAP" id="MF_00135">
    <property type="entry name" value="PRAI"/>
    <property type="match status" value="1"/>
</dbReference>